<evidence type="ECO:0008006" key="4">
    <source>
        <dbReference type="Google" id="ProtNLM"/>
    </source>
</evidence>
<proteinExistence type="predicted"/>
<name>A0A506UAS5_9HYPH</name>
<gene>
    <name evidence="2" type="ORF">FJU08_07070</name>
</gene>
<evidence type="ECO:0000256" key="1">
    <source>
        <dbReference type="SAM" id="SignalP"/>
    </source>
</evidence>
<keyword evidence="1" id="KW-0732">Signal</keyword>
<dbReference type="PROSITE" id="PS51257">
    <property type="entry name" value="PROKAR_LIPOPROTEIN"/>
    <property type="match status" value="1"/>
</dbReference>
<feature type="signal peptide" evidence="1">
    <location>
        <begin position="1"/>
        <end position="33"/>
    </location>
</feature>
<sequence>MKGMFVVPSRSMSRFAAVLVLPALVACSTTKQAEPEAKPAETVTAGVNLTALARICPPVMLDDDHAFIRVYSPASSSKPEDLVYQVSLGAYIRSCDVAQAGEALSPNIAVQGRIVGGPKAKAGTINVPIHVVMKDSKTTFYDQVVTQPVDLPADTLSTQFIFKKTDLSLPPTAGPLARIYVGVGK</sequence>
<dbReference type="Proteomes" id="UP000318801">
    <property type="component" value="Unassembled WGS sequence"/>
</dbReference>
<dbReference type="AlphaFoldDB" id="A0A506UAS5"/>
<feature type="chain" id="PRO_5021348430" description="Lipoprotein" evidence="1">
    <location>
        <begin position="34"/>
        <end position="185"/>
    </location>
</feature>
<organism evidence="2 3">
    <name type="scientific">Martelella alba</name>
    <dbReference type="NCBI Taxonomy" id="2590451"/>
    <lineage>
        <taxon>Bacteria</taxon>
        <taxon>Pseudomonadati</taxon>
        <taxon>Pseudomonadota</taxon>
        <taxon>Alphaproteobacteria</taxon>
        <taxon>Hyphomicrobiales</taxon>
        <taxon>Aurantimonadaceae</taxon>
        <taxon>Martelella</taxon>
    </lineage>
</organism>
<comment type="caution">
    <text evidence="2">The sequence shown here is derived from an EMBL/GenBank/DDBJ whole genome shotgun (WGS) entry which is preliminary data.</text>
</comment>
<dbReference type="EMBL" id="VHLG01000003">
    <property type="protein sequence ID" value="TPW31512.1"/>
    <property type="molecule type" value="Genomic_DNA"/>
</dbReference>
<accession>A0A506UAS5</accession>
<keyword evidence="3" id="KW-1185">Reference proteome</keyword>
<evidence type="ECO:0000313" key="3">
    <source>
        <dbReference type="Proteomes" id="UP000318801"/>
    </source>
</evidence>
<protein>
    <recommendedName>
        <fullName evidence="4">Lipoprotein</fullName>
    </recommendedName>
</protein>
<evidence type="ECO:0000313" key="2">
    <source>
        <dbReference type="EMBL" id="TPW31512.1"/>
    </source>
</evidence>
<dbReference type="OrthoDB" id="8446614at2"/>
<dbReference type="RefSeq" id="WP_141148282.1">
    <property type="nucleotide sequence ID" value="NZ_VHLG01000003.1"/>
</dbReference>
<reference evidence="2 3" key="1">
    <citation type="submission" date="2019-06" db="EMBL/GenBank/DDBJ databases">
        <authorList>
            <person name="Li M."/>
        </authorList>
    </citation>
    <scope>NUCLEOTIDE SEQUENCE [LARGE SCALE GENOMIC DNA]</scope>
    <source>
        <strain evidence="2 3">BGMRC2036</strain>
    </source>
</reference>